<feature type="chain" id="PRO_5037538209" description="DUF1236 domain-containing protein" evidence="1">
    <location>
        <begin position="24"/>
        <end position="169"/>
    </location>
</feature>
<proteinExistence type="predicted"/>
<evidence type="ECO:0000256" key="1">
    <source>
        <dbReference type="SAM" id="SignalP"/>
    </source>
</evidence>
<dbReference type="Proteomes" id="UP000596427">
    <property type="component" value="Chromosome"/>
</dbReference>
<name>A0A974PQQ5_9HYPH</name>
<keyword evidence="1" id="KW-0732">Signal</keyword>
<protein>
    <recommendedName>
        <fullName evidence="4">DUF1236 domain-containing protein</fullName>
    </recommendedName>
</protein>
<organism evidence="2 3">
    <name type="scientific">Xanthobacter dioxanivorans</name>
    <dbReference type="NCBI Taxonomy" id="2528964"/>
    <lineage>
        <taxon>Bacteria</taxon>
        <taxon>Pseudomonadati</taxon>
        <taxon>Pseudomonadota</taxon>
        <taxon>Alphaproteobacteria</taxon>
        <taxon>Hyphomicrobiales</taxon>
        <taxon>Xanthobacteraceae</taxon>
        <taxon>Xanthobacter</taxon>
    </lineage>
</organism>
<reference evidence="2 3" key="1">
    <citation type="submission" date="2020-10" db="EMBL/GenBank/DDBJ databases">
        <title>Degradation of 1,4-Dioxane by Xanthobacter sp. YN2, via a Novel Group-2 Soluble Di-Iron Monooxygenase.</title>
        <authorList>
            <person name="Ma F."/>
            <person name="Wang Y."/>
            <person name="Yang J."/>
            <person name="Guo H."/>
            <person name="Su D."/>
            <person name="Yu L."/>
        </authorList>
    </citation>
    <scope>NUCLEOTIDE SEQUENCE [LARGE SCALE GENOMIC DNA]</scope>
    <source>
        <strain evidence="2 3">YN2</strain>
    </source>
</reference>
<dbReference type="EMBL" id="CP063362">
    <property type="protein sequence ID" value="QRG07993.1"/>
    <property type="molecule type" value="Genomic_DNA"/>
</dbReference>
<evidence type="ECO:0000313" key="3">
    <source>
        <dbReference type="Proteomes" id="UP000596427"/>
    </source>
</evidence>
<dbReference type="AlphaFoldDB" id="A0A974PQQ5"/>
<gene>
    <name evidence="2" type="ORF">EZH22_06480</name>
</gene>
<feature type="signal peptide" evidence="1">
    <location>
        <begin position="1"/>
        <end position="23"/>
    </location>
</feature>
<evidence type="ECO:0008006" key="4">
    <source>
        <dbReference type="Google" id="ProtNLM"/>
    </source>
</evidence>
<dbReference type="RefSeq" id="WP_203194907.1">
    <property type="nucleotide sequence ID" value="NZ_CP063362.1"/>
</dbReference>
<evidence type="ECO:0000313" key="2">
    <source>
        <dbReference type="EMBL" id="QRG07993.1"/>
    </source>
</evidence>
<keyword evidence="3" id="KW-1185">Reference proteome</keyword>
<accession>A0A974PQQ5</accession>
<dbReference type="KEGG" id="xdi:EZH22_06480"/>
<sequence length="169" mass="17858">MRNRLVLGVGAAALLAGASGAAAQSTVAVPGGYVTFTPAQRTYMETYVLRHPVPPAPVPGGFVAAIGEVVPQGVELRRFAVAPGEVQPGYGPQIYGPQIYGPQGYDQQVYDQQGYDPRGFDQADYDAPAAPGPAYGEGYGVSGYRYVVMPGNETAVVEPRSRRIILIIE</sequence>